<gene>
    <name evidence="2" type="ORF">QTO34_002119</name>
</gene>
<comment type="caution">
    <text evidence="2">The sequence shown here is derived from an EMBL/GenBank/DDBJ whole genome shotgun (WGS) entry which is preliminary data.</text>
</comment>
<organism evidence="2 3">
    <name type="scientific">Cnephaeus nilssonii</name>
    <name type="common">Northern bat</name>
    <name type="synonym">Eptesicus nilssonii</name>
    <dbReference type="NCBI Taxonomy" id="3371016"/>
    <lineage>
        <taxon>Eukaryota</taxon>
        <taxon>Metazoa</taxon>
        <taxon>Chordata</taxon>
        <taxon>Craniata</taxon>
        <taxon>Vertebrata</taxon>
        <taxon>Euteleostomi</taxon>
        <taxon>Mammalia</taxon>
        <taxon>Eutheria</taxon>
        <taxon>Laurasiatheria</taxon>
        <taxon>Chiroptera</taxon>
        <taxon>Yangochiroptera</taxon>
        <taxon>Vespertilionidae</taxon>
        <taxon>Cnephaeus</taxon>
    </lineage>
</organism>
<evidence type="ECO:0000256" key="1">
    <source>
        <dbReference type="SAM" id="MobiDB-lite"/>
    </source>
</evidence>
<evidence type="ECO:0000313" key="2">
    <source>
        <dbReference type="EMBL" id="KAK1337490.1"/>
    </source>
</evidence>
<feature type="region of interest" description="Disordered" evidence="1">
    <location>
        <begin position="101"/>
        <end position="139"/>
    </location>
</feature>
<accession>A0AA40HV58</accession>
<evidence type="ECO:0000313" key="3">
    <source>
        <dbReference type="Proteomes" id="UP001177744"/>
    </source>
</evidence>
<dbReference type="AlphaFoldDB" id="A0AA40HV58"/>
<proteinExistence type="predicted"/>
<feature type="compositionally biased region" description="Low complexity" evidence="1">
    <location>
        <begin position="130"/>
        <end position="139"/>
    </location>
</feature>
<dbReference type="EMBL" id="JAULJE010000011">
    <property type="protein sequence ID" value="KAK1337490.1"/>
    <property type="molecule type" value="Genomic_DNA"/>
</dbReference>
<reference evidence="2" key="1">
    <citation type="submission" date="2023-06" db="EMBL/GenBank/DDBJ databases">
        <title>Reference genome for the Northern bat (Eptesicus nilssonii), a most northern bat species.</title>
        <authorList>
            <person name="Laine V.N."/>
            <person name="Pulliainen A.T."/>
            <person name="Lilley T.M."/>
        </authorList>
    </citation>
    <scope>NUCLEOTIDE SEQUENCE</scope>
    <source>
        <strain evidence="2">BLF_Eptnil</strain>
        <tissue evidence="2">Kidney</tissue>
    </source>
</reference>
<feature type="compositionally biased region" description="Polar residues" evidence="1">
    <location>
        <begin position="101"/>
        <end position="110"/>
    </location>
</feature>
<dbReference type="Proteomes" id="UP001177744">
    <property type="component" value="Unassembled WGS sequence"/>
</dbReference>
<keyword evidence="3" id="KW-1185">Reference proteome</keyword>
<sequence>MKKKNASTSAERITVTQLSVGLVTRRPSTLTLGTSTPQIMSVSTKAGTPTSLTMKHPSYIKTAFPAVKASIPVRSAVQNALINPSAGSKIILITTNMMSSQDTANESSNAFKRKHEDDNLQSGLDRSSRASRCTSSTVK</sequence>
<protein>
    <submittedName>
        <fullName evidence="2">Uncharacterized protein</fullName>
    </submittedName>
</protein>
<name>A0AA40HV58_CNENI</name>